<comment type="similarity">
    <text evidence="1 7">Belongs to the amidase family. GatA subfamily.</text>
</comment>
<comment type="function">
    <text evidence="7">Allows the formation of correctly charged Gln-tRNA(Gln) through the transamidation of misacylated Glu-tRNA(Gln) in organisms which lack glutaminyl-tRNA synthetase. The reaction takes place in the presence of glutamine and ATP through an activated gamma-phospho-Glu-tRNA(Gln).</text>
</comment>
<comment type="catalytic activity">
    <reaction evidence="6 7">
        <text>L-glutamyl-tRNA(Gln) + L-glutamine + ATP + H2O = L-glutaminyl-tRNA(Gln) + L-glutamate + ADP + phosphate + H(+)</text>
        <dbReference type="Rhea" id="RHEA:17521"/>
        <dbReference type="Rhea" id="RHEA-COMP:9681"/>
        <dbReference type="Rhea" id="RHEA-COMP:9684"/>
        <dbReference type="ChEBI" id="CHEBI:15377"/>
        <dbReference type="ChEBI" id="CHEBI:15378"/>
        <dbReference type="ChEBI" id="CHEBI:29985"/>
        <dbReference type="ChEBI" id="CHEBI:30616"/>
        <dbReference type="ChEBI" id="CHEBI:43474"/>
        <dbReference type="ChEBI" id="CHEBI:58359"/>
        <dbReference type="ChEBI" id="CHEBI:78520"/>
        <dbReference type="ChEBI" id="CHEBI:78521"/>
        <dbReference type="ChEBI" id="CHEBI:456216"/>
        <dbReference type="EC" id="6.3.5.7"/>
    </reaction>
</comment>
<dbReference type="InterPro" id="IPR023631">
    <property type="entry name" value="Amidase_dom"/>
</dbReference>
<name>D1AH04_SEBTE</name>
<feature type="active site" description="Charge relay system" evidence="7">
    <location>
        <position position="150"/>
    </location>
</feature>
<feature type="domain" description="Amidase" evidence="8">
    <location>
        <begin position="24"/>
        <end position="460"/>
    </location>
</feature>
<keyword evidence="3 7" id="KW-0547">Nucleotide-binding</keyword>
<comment type="subunit">
    <text evidence="7">Heterotrimer of A, B and C subunits.</text>
</comment>
<keyword evidence="10" id="KW-1185">Reference proteome</keyword>
<evidence type="ECO:0000256" key="6">
    <source>
        <dbReference type="ARBA" id="ARBA00047407"/>
    </source>
</evidence>
<dbReference type="SUPFAM" id="SSF75304">
    <property type="entry name" value="Amidase signature (AS) enzymes"/>
    <property type="match status" value="1"/>
</dbReference>
<dbReference type="InterPro" id="IPR004412">
    <property type="entry name" value="GatA"/>
</dbReference>
<evidence type="ECO:0000256" key="7">
    <source>
        <dbReference type="HAMAP-Rule" id="MF_00120"/>
    </source>
</evidence>
<keyword evidence="5 7" id="KW-0648">Protein biosynthesis</keyword>
<evidence type="ECO:0000256" key="3">
    <source>
        <dbReference type="ARBA" id="ARBA00022741"/>
    </source>
</evidence>
<dbReference type="STRING" id="526218.Sterm_1170"/>
<feature type="active site" description="Acyl-ester intermediate" evidence="7">
    <location>
        <position position="174"/>
    </location>
</feature>
<dbReference type="InterPro" id="IPR000120">
    <property type="entry name" value="Amidase"/>
</dbReference>
<keyword evidence="2 7" id="KW-0436">Ligase</keyword>
<dbReference type="InterPro" id="IPR020556">
    <property type="entry name" value="Amidase_CS"/>
</dbReference>
<dbReference type="NCBIfam" id="TIGR00132">
    <property type="entry name" value="gatA"/>
    <property type="match status" value="1"/>
</dbReference>
<evidence type="ECO:0000256" key="4">
    <source>
        <dbReference type="ARBA" id="ARBA00022840"/>
    </source>
</evidence>
<reference evidence="9 10" key="2">
    <citation type="journal article" date="2010" name="Stand. Genomic Sci.">
        <title>Complete genome sequence of Sebaldella termitidis type strain (NCTC 11300).</title>
        <authorList>
            <person name="Harmon-Smith M."/>
            <person name="Celia L."/>
            <person name="Chertkov O."/>
            <person name="Lapidus A."/>
            <person name="Copeland A."/>
            <person name="Glavina Del Rio T."/>
            <person name="Nolan M."/>
            <person name="Lucas S."/>
            <person name="Tice H."/>
            <person name="Cheng J.F."/>
            <person name="Han C."/>
            <person name="Detter J.C."/>
            <person name="Bruce D."/>
            <person name="Goodwin L."/>
            <person name="Pitluck S."/>
            <person name="Pati A."/>
            <person name="Liolios K."/>
            <person name="Ivanova N."/>
            <person name="Mavromatis K."/>
            <person name="Mikhailova N."/>
            <person name="Chen A."/>
            <person name="Palaniappan K."/>
            <person name="Land M."/>
            <person name="Hauser L."/>
            <person name="Chang Y.J."/>
            <person name="Jeffries C.D."/>
            <person name="Brettin T."/>
            <person name="Goker M."/>
            <person name="Beck B."/>
            <person name="Bristow J."/>
            <person name="Eisen J.A."/>
            <person name="Markowitz V."/>
            <person name="Hugenholtz P."/>
            <person name="Kyrpides N.C."/>
            <person name="Klenk H.P."/>
            <person name="Chen F."/>
        </authorList>
    </citation>
    <scope>NUCLEOTIDE SEQUENCE [LARGE SCALE GENOMIC DNA]</scope>
    <source>
        <strain evidence="10">ATCC 33386 / NCTC 11300</strain>
    </source>
</reference>
<reference evidence="10" key="1">
    <citation type="submission" date="2009-09" db="EMBL/GenBank/DDBJ databases">
        <title>The complete chromosome of Sebaldella termitidis ATCC 33386.</title>
        <authorList>
            <consortium name="US DOE Joint Genome Institute (JGI-PGF)"/>
            <person name="Lucas S."/>
            <person name="Copeland A."/>
            <person name="Lapidus A."/>
            <person name="Glavina del Rio T."/>
            <person name="Dalin E."/>
            <person name="Tice H."/>
            <person name="Bruce D."/>
            <person name="Goodwin L."/>
            <person name="Pitluck S."/>
            <person name="Kyrpides N."/>
            <person name="Mavromatis K."/>
            <person name="Ivanova N."/>
            <person name="Mikhailova N."/>
            <person name="Sims D."/>
            <person name="Meincke L."/>
            <person name="Brettin T."/>
            <person name="Detter J.C."/>
            <person name="Han C."/>
            <person name="Larimer F."/>
            <person name="Land M."/>
            <person name="Hauser L."/>
            <person name="Markowitz V."/>
            <person name="Cheng J.F."/>
            <person name="Hugenholtz P."/>
            <person name="Woyke T."/>
            <person name="Wu D."/>
            <person name="Eisen J.A."/>
        </authorList>
    </citation>
    <scope>NUCLEOTIDE SEQUENCE [LARGE SCALE GENOMIC DNA]</scope>
    <source>
        <strain evidence="10">ATCC 33386 / NCTC 11300</strain>
    </source>
</reference>
<dbReference type="Gene3D" id="3.90.1300.10">
    <property type="entry name" value="Amidase signature (AS) domain"/>
    <property type="match status" value="1"/>
</dbReference>
<dbReference type="EMBL" id="CP001739">
    <property type="protein sequence ID" value="ACZ08038.1"/>
    <property type="molecule type" value="Genomic_DNA"/>
</dbReference>
<evidence type="ECO:0000256" key="1">
    <source>
        <dbReference type="ARBA" id="ARBA00008069"/>
    </source>
</evidence>
<dbReference type="GO" id="GO:0030956">
    <property type="term" value="C:glutamyl-tRNA(Gln) amidotransferase complex"/>
    <property type="evidence" value="ECO:0007669"/>
    <property type="project" value="InterPro"/>
</dbReference>
<evidence type="ECO:0000313" key="10">
    <source>
        <dbReference type="Proteomes" id="UP000000845"/>
    </source>
</evidence>
<evidence type="ECO:0000313" key="9">
    <source>
        <dbReference type="EMBL" id="ACZ08038.1"/>
    </source>
</evidence>
<proteinExistence type="inferred from homology"/>
<dbReference type="HAMAP" id="MF_00120">
    <property type="entry name" value="GatA"/>
    <property type="match status" value="1"/>
</dbReference>
<dbReference type="eggNOG" id="COG0154">
    <property type="taxonomic scope" value="Bacteria"/>
</dbReference>
<dbReference type="PANTHER" id="PTHR11895">
    <property type="entry name" value="TRANSAMIDASE"/>
    <property type="match status" value="1"/>
</dbReference>
<protein>
    <recommendedName>
        <fullName evidence="7">Glutamyl-tRNA(Gln) amidotransferase subunit A</fullName>
        <shortName evidence="7">Glu-ADT subunit A</shortName>
        <ecNumber evidence="7">6.3.5.7</ecNumber>
    </recommendedName>
</protein>
<evidence type="ECO:0000256" key="5">
    <source>
        <dbReference type="ARBA" id="ARBA00022917"/>
    </source>
</evidence>
<dbReference type="InterPro" id="IPR036928">
    <property type="entry name" value="AS_sf"/>
</dbReference>
<dbReference type="RefSeq" id="WP_012860634.1">
    <property type="nucleotide sequence ID" value="NC_013517.1"/>
</dbReference>
<evidence type="ECO:0000256" key="2">
    <source>
        <dbReference type="ARBA" id="ARBA00022598"/>
    </source>
</evidence>
<dbReference type="PANTHER" id="PTHR11895:SF151">
    <property type="entry name" value="GLUTAMYL-TRNA(GLN) AMIDOTRANSFERASE SUBUNIT A"/>
    <property type="match status" value="1"/>
</dbReference>
<gene>
    <name evidence="7" type="primary">gatA</name>
    <name evidence="9" type="ordered locus">Sterm_1170</name>
</gene>
<dbReference type="Pfam" id="PF01425">
    <property type="entry name" value="Amidase"/>
    <property type="match status" value="1"/>
</dbReference>
<dbReference type="EC" id="6.3.5.7" evidence="7"/>
<dbReference type="AlphaFoldDB" id="D1AH04"/>
<dbReference type="GO" id="GO:0050567">
    <property type="term" value="F:glutaminyl-tRNA synthase (glutamine-hydrolyzing) activity"/>
    <property type="evidence" value="ECO:0007669"/>
    <property type="project" value="UniProtKB-UniRule"/>
</dbReference>
<dbReference type="HOGENOM" id="CLU_009600_0_3_0"/>
<accession>D1AH04</accession>
<keyword evidence="4 7" id="KW-0067">ATP-binding</keyword>
<dbReference type="Proteomes" id="UP000000845">
    <property type="component" value="Chromosome"/>
</dbReference>
<organism evidence="9 10">
    <name type="scientific">Sebaldella termitidis (strain ATCC 33386 / NCTC 11300)</name>
    <dbReference type="NCBI Taxonomy" id="526218"/>
    <lineage>
        <taxon>Bacteria</taxon>
        <taxon>Fusobacteriati</taxon>
        <taxon>Fusobacteriota</taxon>
        <taxon>Fusobacteriia</taxon>
        <taxon>Fusobacteriales</taxon>
        <taxon>Leptotrichiaceae</taxon>
        <taxon>Sebaldella</taxon>
    </lineage>
</organism>
<keyword evidence="9" id="KW-0378">Hydrolase</keyword>
<dbReference type="GO" id="GO:0006412">
    <property type="term" value="P:translation"/>
    <property type="evidence" value="ECO:0007669"/>
    <property type="project" value="UniProtKB-UniRule"/>
</dbReference>
<sequence>MKLHELSAVELSEKIKNSDITSEEVTKIFLDRINSIDEKTGAFVSVNSEKALKEAREYGEKENSSPLHGVPIAIKDNILSIGDLTTSASKILDNYIGIYDSTVVKKIKESCMPILGKTNMDEFAMGSSNENSGIKPVSNVWDTDRVPGGSSGGSATAVAAGEAPVALGTDTGGSVRQPAALSGVVGIKPTYGRVSRYGLMAFGSSLDQIGVFSKTVRDAAETLKIIAGYDEMDSTSADVPVDNYTEYLNGDIKGLKIGIPKEYFAESLDSEIKKVIDNSINMLKEQGAEIREISLPHTKYAVPTYYIIACAEAASNLARYDGVRYGYRGDNSSIEDMYVKSRTQGLGKEVKRRIMLGNYVLSSGFYDAYYKKASQVRRLIKNDFDKALEEVDVILTPTSPVLPFKKGEKMEDPVQMYLADIYTVSINLAGLPGISVPAGFVDGLPVGLQIIGKFFDEATLFRVSDKFEKIRGKITYPEL</sequence>
<evidence type="ECO:0000259" key="8">
    <source>
        <dbReference type="Pfam" id="PF01425"/>
    </source>
</evidence>
<feature type="active site" description="Charge relay system" evidence="7">
    <location>
        <position position="75"/>
    </location>
</feature>
<dbReference type="GO" id="GO:0016787">
    <property type="term" value="F:hydrolase activity"/>
    <property type="evidence" value="ECO:0007669"/>
    <property type="project" value="UniProtKB-KW"/>
</dbReference>
<dbReference type="KEGG" id="str:Sterm_1170"/>
<dbReference type="PROSITE" id="PS00571">
    <property type="entry name" value="AMIDASES"/>
    <property type="match status" value="1"/>
</dbReference>
<dbReference type="GO" id="GO:0005524">
    <property type="term" value="F:ATP binding"/>
    <property type="evidence" value="ECO:0007669"/>
    <property type="project" value="UniProtKB-KW"/>
</dbReference>